<reference evidence="1 2" key="1">
    <citation type="journal article" date="2018" name="Front. Plant Sci.">
        <title>Red Clover (Trifolium pratense) and Zigzag Clover (T. medium) - A Picture of Genomic Similarities and Differences.</title>
        <authorList>
            <person name="Dluhosova J."/>
            <person name="Istvanek J."/>
            <person name="Nedelnik J."/>
            <person name="Repkova J."/>
        </authorList>
    </citation>
    <scope>NUCLEOTIDE SEQUENCE [LARGE SCALE GENOMIC DNA]</scope>
    <source>
        <strain evidence="2">cv. 10/8</strain>
        <tissue evidence="1">Leaf</tissue>
    </source>
</reference>
<dbReference type="AlphaFoldDB" id="A0A392UB87"/>
<comment type="caution">
    <text evidence="1">The sequence shown here is derived from an EMBL/GenBank/DDBJ whole genome shotgun (WGS) entry which is preliminary data.</text>
</comment>
<keyword evidence="2" id="KW-1185">Reference proteome</keyword>
<feature type="non-terminal residue" evidence="1">
    <location>
        <position position="1"/>
    </location>
</feature>
<dbReference type="Proteomes" id="UP000265520">
    <property type="component" value="Unassembled WGS sequence"/>
</dbReference>
<protein>
    <submittedName>
        <fullName evidence="1">Uncharacterized protein</fullName>
    </submittedName>
</protein>
<accession>A0A392UB87</accession>
<dbReference type="EMBL" id="LXQA010746988">
    <property type="protein sequence ID" value="MCI68995.1"/>
    <property type="molecule type" value="Genomic_DNA"/>
</dbReference>
<evidence type="ECO:0000313" key="1">
    <source>
        <dbReference type="EMBL" id="MCI68995.1"/>
    </source>
</evidence>
<sequence length="41" mass="4862">KKTETHIRTRGSEVQSQNLVKLQRLKNFRSWKASEAESFRS</sequence>
<name>A0A392UB87_9FABA</name>
<proteinExistence type="predicted"/>
<organism evidence="1 2">
    <name type="scientific">Trifolium medium</name>
    <dbReference type="NCBI Taxonomy" id="97028"/>
    <lineage>
        <taxon>Eukaryota</taxon>
        <taxon>Viridiplantae</taxon>
        <taxon>Streptophyta</taxon>
        <taxon>Embryophyta</taxon>
        <taxon>Tracheophyta</taxon>
        <taxon>Spermatophyta</taxon>
        <taxon>Magnoliopsida</taxon>
        <taxon>eudicotyledons</taxon>
        <taxon>Gunneridae</taxon>
        <taxon>Pentapetalae</taxon>
        <taxon>rosids</taxon>
        <taxon>fabids</taxon>
        <taxon>Fabales</taxon>
        <taxon>Fabaceae</taxon>
        <taxon>Papilionoideae</taxon>
        <taxon>50 kb inversion clade</taxon>
        <taxon>NPAAA clade</taxon>
        <taxon>Hologalegina</taxon>
        <taxon>IRL clade</taxon>
        <taxon>Trifolieae</taxon>
        <taxon>Trifolium</taxon>
    </lineage>
</organism>
<evidence type="ECO:0000313" key="2">
    <source>
        <dbReference type="Proteomes" id="UP000265520"/>
    </source>
</evidence>